<dbReference type="AlphaFoldDB" id="A0A1X6NJ69"/>
<dbReference type="InterPro" id="IPR044719">
    <property type="entry name" value="TIC62"/>
</dbReference>
<dbReference type="PANTHER" id="PTHR47285">
    <property type="entry name" value="PROTEIN TIC 62, CHLOROPLASTIC"/>
    <property type="match status" value="1"/>
</dbReference>
<evidence type="ECO:0000259" key="1">
    <source>
        <dbReference type="Pfam" id="PF13460"/>
    </source>
</evidence>
<proteinExistence type="predicted"/>
<feature type="domain" description="NAD(P)-binding" evidence="1">
    <location>
        <begin position="10"/>
        <end position="119"/>
    </location>
</feature>
<dbReference type="InterPro" id="IPR036291">
    <property type="entry name" value="NAD(P)-bd_dom_sf"/>
</dbReference>
<dbReference type="OrthoDB" id="419598at2759"/>
<dbReference type="InterPro" id="IPR016040">
    <property type="entry name" value="NAD(P)-bd_dom"/>
</dbReference>
<name>A0A1X6NJ69_PORUM</name>
<dbReference type="PANTHER" id="PTHR47285:SF1">
    <property type="entry name" value="PROTEIN TIC 62, CHLOROPLASTIC"/>
    <property type="match status" value="1"/>
</dbReference>
<dbReference type="SUPFAM" id="SSF51735">
    <property type="entry name" value="NAD(P)-binding Rossmann-fold domains"/>
    <property type="match status" value="1"/>
</dbReference>
<evidence type="ECO:0000313" key="2">
    <source>
        <dbReference type="EMBL" id="OSX68657.1"/>
    </source>
</evidence>
<dbReference type="Gene3D" id="3.40.50.720">
    <property type="entry name" value="NAD(P)-binding Rossmann-like Domain"/>
    <property type="match status" value="1"/>
</dbReference>
<accession>A0A1X6NJ69</accession>
<evidence type="ECO:0000313" key="3">
    <source>
        <dbReference type="Proteomes" id="UP000218209"/>
    </source>
</evidence>
<gene>
    <name evidence="2" type="ORF">BU14_2426s0001</name>
</gene>
<protein>
    <recommendedName>
        <fullName evidence="1">NAD(P)-binding domain-containing protein</fullName>
    </recommendedName>
</protein>
<reference evidence="2 3" key="1">
    <citation type="submission" date="2017-03" db="EMBL/GenBank/DDBJ databases">
        <title>WGS assembly of Porphyra umbilicalis.</title>
        <authorList>
            <person name="Brawley S.H."/>
            <person name="Blouin N.A."/>
            <person name="Ficko-Blean E."/>
            <person name="Wheeler G.L."/>
            <person name="Lohr M."/>
            <person name="Goodson H.V."/>
            <person name="Jenkins J.W."/>
            <person name="Blaby-Haas C.E."/>
            <person name="Helliwell K.E."/>
            <person name="Chan C."/>
            <person name="Marriage T."/>
            <person name="Bhattacharya D."/>
            <person name="Klein A.S."/>
            <person name="Badis Y."/>
            <person name="Brodie J."/>
            <person name="Cao Y."/>
            <person name="Collen J."/>
            <person name="Dittami S.M."/>
            <person name="Gachon C.M."/>
            <person name="Green B.R."/>
            <person name="Karpowicz S."/>
            <person name="Kim J.W."/>
            <person name="Kudahl U."/>
            <person name="Lin S."/>
            <person name="Michel G."/>
            <person name="Mittag M."/>
            <person name="Olson B.J."/>
            <person name="Pangilinan J."/>
            <person name="Peng Y."/>
            <person name="Qiu H."/>
            <person name="Shu S."/>
            <person name="Singer J.T."/>
            <person name="Smith A.G."/>
            <person name="Sprecher B.N."/>
            <person name="Wagner V."/>
            <person name="Wang W."/>
            <person name="Wang Z.-Y."/>
            <person name="Yan J."/>
            <person name="Yarish C."/>
            <person name="Zoeuner-Riek S."/>
            <person name="Zhuang Y."/>
            <person name="Zou Y."/>
            <person name="Lindquist E.A."/>
            <person name="Grimwood J."/>
            <person name="Barry K."/>
            <person name="Rokhsar D.S."/>
            <person name="Schmutz J."/>
            <person name="Stiller J.W."/>
            <person name="Grossman A.R."/>
            <person name="Prochnik S.E."/>
        </authorList>
    </citation>
    <scope>NUCLEOTIDE SEQUENCE [LARGE SCALE GENOMIC DNA]</scope>
    <source>
        <strain evidence="2">4086291</strain>
    </source>
</reference>
<dbReference type="Proteomes" id="UP000218209">
    <property type="component" value="Unassembled WGS sequence"/>
</dbReference>
<dbReference type="Pfam" id="PF13460">
    <property type="entry name" value="NAD_binding_10"/>
    <property type="match status" value="1"/>
</dbReference>
<sequence length="152" mass="16114">MLPYKVDSVGTTAVWEAAVKAGTVEQAVMVSSLGTEQVKFPAALLNLFWGILVWKRQAEVALAKSGLPYTIVRPGGLEAAGDDYGDTHNVVFGAANEFGGGTVSRMQIADVVAEALTNPDVAANKVVEVIAKDDAPARPIKELFAQVPEYRV</sequence>
<dbReference type="EMBL" id="KV920233">
    <property type="protein sequence ID" value="OSX68657.1"/>
    <property type="molecule type" value="Genomic_DNA"/>
</dbReference>
<organism evidence="2 3">
    <name type="scientific">Porphyra umbilicalis</name>
    <name type="common">Purple laver</name>
    <name type="synonym">Red alga</name>
    <dbReference type="NCBI Taxonomy" id="2786"/>
    <lineage>
        <taxon>Eukaryota</taxon>
        <taxon>Rhodophyta</taxon>
        <taxon>Bangiophyceae</taxon>
        <taxon>Bangiales</taxon>
        <taxon>Bangiaceae</taxon>
        <taxon>Porphyra</taxon>
    </lineage>
</organism>
<keyword evidence="3" id="KW-1185">Reference proteome</keyword>